<name>A0AA39ZU10_9PEZI</name>
<evidence type="ECO:0000313" key="1">
    <source>
        <dbReference type="EMBL" id="KAK0703711.1"/>
    </source>
</evidence>
<protein>
    <submittedName>
        <fullName evidence="1">Uncharacterized protein</fullName>
    </submittedName>
</protein>
<accession>A0AA39ZU10</accession>
<dbReference type="Proteomes" id="UP001172101">
    <property type="component" value="Unassembled WGS sequence"/>
</dbReference>
<sequence>MPRRTAHGVSATISDYDIGRDAVPSLVQRLSNTMGWGFSDSNTLEYALAYALIRSCADCCYSGLTRSKSHELTSSFRRVQGKEEH</sequence>
<dbReference type="AlphaFoldDB" id="A0AA39ZU10"/>
<proteinExistence type="predicted"/>
<evidence type="ECO:0000313" key="2">
    <source>
        <dbReference type="Proteomes" id="UP001172101"/>
    </source>
</evidence>
<gene>
    <name evidence="1" type="ORF">B0T26DRAFT_509333</name>
</gene>
<dbReference type="EMBL" id="JAUIRO010000008">
    <property type="protein sequence ID" value="KAK0703711.1"/>
    <property type="molecule type" value="Genomic_DNA"/>
</dbReference>
<organism evidence="1 2">
    <name type="scientific">Lasiosphaeria miniovina</name>
    <dbReference type="NCBI Taxonomy" id="1954250"/>
    <lineage>
        <taxon>Eukaryota</taxon>
        <taxon>Fungi</taxon>
        <taxon>Dikarya</taxon>
        <taxon>Ascomycota</taxon>
        <taxon>Pezizomycotina</taxon>
        <taxon>Sordariomycetes</taxon>
        <taxon>Sordariomycetidae</taxon>
        <taxon>Sordariales</taxon>
        <taxon>Lasiosphaeriaceae</taxon>
        <taxon>Lasiosphaeria</taxon>
    </lineage>
</organism>
<dbReference type="GeneID" id="85318685"/>
<keyword evidence="2" id="KW-1185">Reference proteome</keyword>
<reference evidence="1" key="1">
    <citation type="submission" date="2023-06" db="EMBL/GenBank/DDBJ databases">
        <title>Genome-scale phylogeny and comparative genomics of the fungal order Sordariales.</title>
        <authorList>
            <consortium name="Lawrence Berkeley National Laboratory"/>
            <person name="Hensen N."/>
            <person name="Bonometti L."/>
            <person name="Westerberg I."/>
            <person name="Brannstrom I.O."/>
            <person name="Guillou S."/>
            <person name="Cros-Aarteil S."/>
            <person name="Calhoun S."/>
            <person name="Haridas S."/>
            <person name="Kuo A."/>
            <person name="Mondo S."/>
            <person name="Pangilinan J."/>
            <person name="Riley R."/>
            <person name="LaButti K."/>
            <person name="Andreopoulos B."/>
            <person name="Lipzen A."/>
            <person name="Chen C."/>
            <person name="Yanf M."/>
            <person name="Daum C."/>
            <person name="Ng V."/>
            <person name="Clum A."/>
            <person name="Steindorff A."/>
            <person name="Ohm R."/>
            <person name="Martin F."/>
            <person name="Silar P."/>
            <person name="Natvig D."/>
            <person name="Lalanne C."/>
            <person name="Gautier V."/>
            <person name="Ament-velasquez S.L."/>
            <person name="Kruys A."/>
            <person name="Hutchinson M.I."/>
            <person name="Powell A.J."/>
            <person name="Barry K."/>
            <person name="Miller A.N."/>
            <person name="Grigoriev I.V."/>
            <person name="Debuchy R."/>
            <person name="Gladieux P."/>
            <person name="Thoren M.H."/>
            <person name="Johannesson H."/>
        </authorList>
    </citation>
    <scope>NUCLEOTIDE SEQUENCE</scope>
    <source>
        <strain evidence="1">SMH2392-1A</strain>
    </source>
</reference>
<comment type="caution">
    <text evidence="1">The sequence shown here is derived from an EMBL/GenBank/DDBJ whole genome shotgun (WGS) entry which is preliminary data.</text>
</comment>
<dbReference type="RefSeq" id="XP_060290570.1">
    <property type="nucleotide sequence ID" value="XM_060435415.1"/>
</dbReference>